<gene>
    <name evidence="12" type="ORF">A3Q56_02950</name>
</gene>
<protein>
    <recommendedName>
        <fullName evidence="14">Protein polybromo-1</fullName>
    </recommendedName>
</protein>
<evidence type="ECO:0000256" key="5">
    <source>
        <dbReference type="ARBA" id="ARBA00023117"/>
    </source>
</evidence>
<dbReference type="EMBL" id="LWCA01000300">
    <property type="protein sequence ID" value="OAF69326.1"/>
    <property type="molecule type" value="Genomic_DNA"/>
</dbReference>
<dbReference type="InterPro" id="IPR037382">
    <property type="entry name" value="Rsc/polybromo"/>
</dbReference>
<dbReference type="InterPro" id="IPR043151">
    <property type="entry name" value="BAH_sf"/>
</dbReference>
<keyword evidence="7" id="KW-0539">Nucleus</keyword>
<evidence type="ECO:0000259" key="11">
    <source>
        <dbReference type="PROSITE" id="PS51038"/>
    </source>
</evidence>
<evidence type="ECO:0000256" key="7">
    <source>
        <dbReference type="ARBA" id="ARBA00023242"/>
    </source>
</evidence>
<evidence type="ECO:0000313" key="13">
    <source>
        <dbReference type="Proteomes" id="UP000078046"/>
    </source>
</evidence>
<dbReference type="PROSITE" id="PS50014">
    <property type="entry name" value="BROMODOMAIN_2"/>
    <property type="match status" value="3"/>
</dbReference>
<keyword evidence="2" id="KW-0677">Repeat</keyword>
<evidence type="ECO:0000259" key="10">
    <source>
        <dbReference type="PROSITE" id="PS50014"/>
    </source>
</evidence>
<feature type="domain" description="BAH" evidence="11">
    <location>
        <begin position="815"/>
        <end position="943"/>
    </location>
</feature>
<dbReference type="GO" id="GO:0003682">
    <property type="term" value="F:chromatin binding"/>
    <property type="evidence" value="ECO:0007669"/>
    <property type="project" value="InterPro"/>
</dbReference>
<evidence type="ECO:0000256" key="4">
    <source>
        <dbReference type="ARBA" id="ARBA00023015"/>
    </source>
</evidence>
<dbReference type="Gene3D" id="2.30.30.490">
    <property type="match status" value="1"/>
</dbReference>
<keyword evidence="6" id="KW-0804">Transcription</keyword>
<dbReference type="InterPro" id="IPR001487">
    <property type="entry name" value="Bromodomain"/>
</dbReference>
<dbReference type="PANTHER" id="PTHR16062:SF19">
    <property type="entry name" value="PROTEIN POLYBROMO-1"/>
    <property type="match status" value="1"/>
</dbReference>
<evidence type="ECO:0000256" key="2">
    <source>
        <dbReference type="ARBA" id="ARBA00022737"/>
    </source>
</evidence>
<dbReference type="PRINTS" id="PR00503">
    <property type="entry name" value="BROMODOMAIN"/>
</dbReference>
<evidence type="ECO:0008006" key="14">
    <source>
        <dbReference type="Google" id="ProtNLM"/>
    </source>
</evidence>
<feature type="domain" description="Bromo" evidence="10">
    <location>
        <begin position="294"/>
        <end position="343"/>
    </location>
</feature>
<dbReference type="InterPro" id="IPR001025">
    <property type="entry name" value="BAH_dom"/>
</dbReference>
<feature type="domain" description="Bromo" evidence="10">
    <location>
        <begin position="482"/>
        <end position="552"/>
    </location>
</feature>
<name>A0A177B4Z0_9BILA</name>
<comment type="subcellular location">
    <subcellularLocation>
        <location evidence="1">Nucleus</location>
    </subcellularLocation>
</comment>
<feature type="region of interest" description="Disordered" evidence="9">
    <location>
        <begin position="1"/>
        <end position="27"/>
    </location>
</feature>
<sequence length="951" mass="110152">MKKKRNSTVNGQEKNSDSEYNSVSELNSEMDEEMSNVSVSTNLVTKEKIQKYVKILYVLVSTAVDHKDREIANAFKILPNKDEWPLYYKIIDNPIDLKIIGTRIQNNEYTSITSFSKDVTLLIRNAKDFNEPQSQIYKDANRIKQLLSKKTKEVHSIIRGNNKINAVDIVAIMQNHSNLVSFDQVMEGILEFEKKIFAIVKIDPDQKEIVPENVSKINRKRKRPDSGESDIDYKMSKLGDKQRGENVTNFLNNGKNDQIEEIIKFVKQYVTQCHHTVANFYLVKGSQPPLKPIFKSITHLIDLRMIENRIRDDKYSSVMHFFSDIELLTSNALSINWPNSIIYQCTKSMVQDLETMFGFEPKSYEILPINDGNKFSMEEKNRITAGKVQAKETDSSDSTLKIQSNADFPNKEAMRELSLRLARIAHTVTLNSSKNSIMLAILHYLINFSEDYPLSSDEEDDDEGKEAIQNNTFNNSTVFLSNKRYICSEFYHLPSKEYYPSYYEVIKRPMSINKIELKIFDNQYAHVNDFIEDCMRMFNNAMIYNEINSTIYRDAITLAIATIMRRDEILGKENSQYPNVNQKMQEIIKLIMNDLLACVYVSNQSRTSEGTELLSDILSTVSVNISLSNSLNVTPKADISNSSNINILPKTNREVSLKLIQNNVDKGLYKYFFVFQQDLLSLLPECRRIDNDGNSKILEAYFQLIELYIVKRDEYSRNGDLFTSSAFNYTMQNLTIDRERIKHEKLISLGFDIKKCQKSETKDLNKTLTPEKFESAYDSDGYVIPKLEIVTCETEDTSVPCKFKFFEQVYNPKVGWIQVGDFAYLTVNLPTYGINYDNKNIKDIVRVDRIWVNVNEEYSFAGIRILRLESICANRPTRMFYFNEVIPSNIEVVCRVDNIQKLCSVLHIEDFCHMSAIGFEFNDRYIYCMKYQEAEKVTRKMLKSIKAPKKS</sequence>
<dbReference type="SUPFAM" id="SSF47370">
    <property type="entry name" value="Bromodomain"/>
    <property type="match status" value="3"/>
</dbReference>
<dbReference type="OrthoDB" id="10009055at2759"/>
<dbReference type="AlphaFoldDB" id="A0A177B4Z0"/>
<accession>A0A177B4Z0</accession>
<dbReference type="GO" id="GO:0006368">
    <property type="term" value="P:transcription elongation by RNA polymerase II"/>
    <property type="evidence" value="ECO:0007669"/>
    <property type="project" value="TreeGrafter"/>
</dbReference>
<keyword evidence="5 8" id="KW-0103">Bromodomain</keyword>
<dbReference type="SMART" id="SM00297">
    <property type="entry name" value="BROMO"/>
    <property type="match status" value="3"/>
</dbReference>
<dbReference type="GO" id="GO:0006338">
    <property type="term" value="P:chromatin remodeling"/>
    <property type="evidence" value="ECO:0007669"/>
    <property type="project" value="InterPro"/>
</dbReference>
<dbReference type="PROSITE" id="PS51038">
    <property type="entry name" value="BAH"/>
    <property type="match status" value="1"/>
</dbReference>
<dbReference type="GO" id="GO:0016586">
    <property type="term" value="C:RSC-type complex"/>
    <property type="evidence" value="ECO:0007669"/>
    <property type="project" value="InterPro"/>
</dbReference>
<organism evidence="12 13">
    <name type="scientific">Intoshia linei</name>
    <dbReference type="NCBI Taxonomy" id="1819745"/>
    <lineage>
        <taxon>Eukaryota</taxon>
        <taxon>Metazoa</taxon>
        <taxon>Spiralia</taxon>
        <taxon>Lophotrochozoa</taxon>
        <taxon>Mesozoa</taxon>
        <taxon>Orthonectida</taxon>
        <taxon>Rhopaluridae</taxon>
        <taxon>Intoshia</taxon>
    </lineage>
</organism>
<evidence type="ECO:0000256" key="3">
    <source>
        <dbReference type="ARBA" id="ARBA00022853"/>
    </source>
</evidence>
<dbReference type="PANTHER" id="PTHR16062">
    <property type="entry name" value="SWI/SNF-RELATED"/>
    <property type="match status" value="1"/>
</dbReference>
<keyword evidence="3" id="KW-0156">Chromatin regulator</keyword>
<comment type="caution">
    <text evidence="12">The sequence shown here is derived from an EMBL/GenBank/DDBJ whole genome shotgun (WGS) entry which is preliminary data.</text>
</comment>
<feature type="domain" description="Bromo" evidence="10">
    <location>
        <begin position="67"/>
        <end position="137"/>
    </location>
</feature>
<evidence type="ECO:0000256" key="9">
    <source>
        <dbReference type="SAM" id="MobiDB-lite"/>
    </source>
</evidence>
<evidence type="ECO:0000256" key="8">
    <source>
        <dbReference type="PROSITE-ProRule" id="PRU00035"/>
    </source>
</evidence>
<keyword evidence="4" id="KW-0805">Transcription regulation</keyword>
<evidence type="ECO:0000313" key="12">
    <source>
        <dbReference type="EMBL" id="OAF69326.1"/>
    </source>
</evidence>
<feature type="non-terminal residue" evidence="12">
    <location>
        <position position="951"/>
    </location>
</feature>
<dbReference type="Pfam" id="PF00439">
    <property type="entry name" value="Bromodomain"/>
    <property type="match status" value="3"/>
</dbReference>
<dbReference type="Proteomes" id="UP000078046">
    <property type="component" value="Unassembled WGS sequence"/>
</dbReference>
<keyword evidence="13" id="KW-1185">Reference proteome</keyword>
<evidence type="ECO:0000256" key="1">
    <source>
        <dbReference type="ARBA" id="ARBA00004123"/>
    </source>
</evidence>
<dbReference type="Gene3D" id="1.20.920.10">
    <property type="entry name" value="Bromodomain-like"/>
    <property type="match status" value="4"/>
</dbReference>
<proteinExistence type="predicted"/>
<dbReference type="CDD" id="cd04369">
    <property type="entry name" value="Bromodomain"/>
    <property type="match status" value="1"/>
</dbReference>
<dbReference type="InterPro" id="IPR036427">
    <property type="entry name" value="Bromodomain-like_sf"/>
</dbReference>
<reference evidence="12 13" key="1">
    <citation type="submission" date="2016-04" db="EMBL/GenBank/DDBJ databases">
        <title>The genome of Intoshia linei affirms orthonectids as highly simplified spiralians.</title>
        <authorList>
            <person name="Mikhailov K.V."/>
            <person name="Slusarev G.S."/>
            <person name="Nikitin M.A."/>
            <person name="Logacheva M.D."/>
            <person name="Penin A."/>
            <person name="Aleoshin V."/>
            <person name="Panchin Y.V."/>
        </authorList>
    </citation>
    <scope>NUCLEOTIDE SEQUENCE [LARGE SCALE GENOMIC DNA]</scope>
    <source>
        <strain evidence="12">Intl2013</strain>
        <tissue evidence="12">Whole animal</tissue>
    </source>
</reference>
<feature type="compositionally biased region" description="Polar residues" evidence="9">
    <location>
        <begin position="7"/>
        <end position="27"/>
    </location>
</feature>
<evidence type="ECO:0000256" key="6">
    <source>
        <dbReference type="ARBA" id="ARBA00023163"/>
    </source>
</evidence>